<dbReference type="AlphaFoldDB" id="A0A1I7IEQ0"/>
<feature type="domain" description="Glycosyltransferase 2-like" evidence="1">
    <location>
        <begin position="101"/>
        <end position="186"/>
    </location>
</feature>
<reference evidence="3" key="1">
    <citation type="submission" date="2016-10" db="EMBL/GenBank/DDBJ databases">
        <authorList>
            <person name="Varghese N."/>
        </authorList>
    </citation>
    <scope>NUCLEOTIDE SEQUENCE [LARGE SCALE GENOMIC DNA]</scope>
    <source>
        <strain evidence="3">DSM 17980</strain>
    </source>
</reference>
<organism evidence="2 3">
    <name type="scientific">Alicyclobacillus macrosporangiidus</name>
    <dbReference type="NCBI Taxonomy" id="392015"/>
    <lineage>
        <taxon>Bacteria</taxon>
        <taxon>Bacillati</taxon>
        <taxon>Bacillota</taxon>
        <taxon>Bacilli</taxon>
        <taxon>Bacillales</taxon>
        <taxon>Alicyclobacillaceae</taxon>
        <taxon>Alicyclobacillus</taxon>
    </lineage>
</organism>
<dbReference type="OrthoDB" id="9815923at2"/>
<gene>
    <name evidence="2" type="ORF">SAMN05421543_106175</name>
</gene>
<dbReference type="SMART" id="SM00028">
    <property type="entry name" value="TPR"/>
    <property type="match status" value="3"/>
</dbReference>
<dbReference type="Pfam" id="PF00535">
    <property type="entry name" value="Glycos_transf_2"/>
    <property type="match status" value="1"/>
</dbReference>
<dbReference type="Pfam" id="PF13432">
    <property type="entry name" value="TPR_16"/>
    <property type="match status" value="1"/>
</dbReference>
<evidence type="ECO:0000259" key="1">
    <source>
        <dbReference type="Pfam" id="PF00535"/>
    </source>
</evidence>
<accession>A0A1I7IEQ0</accession>
<dbReference type="PANTHER" id="PTHR43630">
    <property type="entry name" value="POLY-BETA-1,6-N-ACETYL-D-GLUCOSAMINE SYNTHASE"/>
    <property type="match status" value="1"/>
</dbReference>
<name>A0A1I7IEQ0_9BACL</name>
<dbReference type="SUPFAM" id="SSF48452">
    <property type="entry name" value="TPR-like"/>
    <property type="match status" value="1"/>
</dbReference>
<dbReference type="InterPro" id="IPR029044">
    <property type="entry name" value="Nucleotide-diphossugar_trans"/>
</dbReference>
<dbReference type="Gene3D" id="1.25.40.10">
    <property type="entry name" value="Tetratricopeptide repeat domain"/>
    <property type="match status" value="1"/>
</dbReference>
<protein>
    <submittedName>
        <fullName evidence="2">Tetratricopeptide repeat-containing protein</fullName>
    </submittedName>
</protein>
<dbReference type="SUPFAM" id="SSF53448">
    <property type="entry name" value="Nucleotide-diphospho-sugar transferases"/>
    <property type="match status" value="1"/>
</dbReference>
<proteinExistence type="predicted"/>
<dbReference type="InterPro" id="IPR011990">
    <property type="entry name" value="TPR-like_helical_dom_sf"/>
</dbReference>
<evidence type="ECO:0000313" key="3">
    <source>
        <dbReference type="Proteomes" id="UP000183508"/>
    </source>
</evidence>
<dbReference type="Proteomes" id="UP000183508">
    <property type="component" value="Unassembled WGS sequence"/>
</dbReference>
<dbReference type="PANTHER" id="PTHR43630:SF2">
    <property type="entry name" value="GLYCOSYLTRANSFERASE"/>
    <property type="match status" value="1"/>
</dbReference>
<dbReference type="InterPro" id="IPR001173">
    <property type="entry name" value="Glyco_trans_2-like"/>
</dbReference>
<dbReference type="RefSeq" id="WP_074951108.1">
    <property type="nucleotide sequence ID" value="NZ_FPBV01000006.1"/>
</dbReference>
<evidence type="ECO:0000313" key="2">
    <source>
        <dbReference type="EMBL" id="SFU71387.1"/>
    </source>
</evidence>
<keyword evidence="3" id="KW-1185">Reference proteome</keyword>
<sequence>MKSNEQIIELIKQRKFDSVRYAAIDRLTLNRIDAQAWTFLGQAMVGLKRGRMAKLCFERAALLDPFATWIQQAWRDAEAAGEGREDKAVLRLLEVPHVTVSACILTRDSSRTIRQCLEALQGAVDEIVVVDTGSTDDTVQIVESFGIPVHNFEWCDDFAAARNYALSFVTSEWAIAIDSDEILYPEDRDNIRIAAALFTGRSLALTALQMNRINGQIHPLKITRMHQLSDGMRWADPIHEFLETHDSQYIQTTQVRIRFFHDGYDPDVVSIRDKCQRNIGILERAIHDNPNNVRFHYYLAREYFHLGEHEQALGHAKKADELSRCEVKLALVPSIRKLLYDVCLACNDRETAADAIERLTADFPDYPDGWYLLGVIRMGKGDHIGSRSCFERAMQLASTYRGTADFDPSIRQKAEHMLRQLTT</sequence>
<dbReference type="InterPro" id="IPR019734">
    <property type="entry name" value="TPR_rpt"/>
</dbReference>
<dbReference type="CDD" id="cd02511">
    <property type="entry name" value="Beta4Glucosyltransferase"/>
    <property type="match status" value="1"/>
</dbReference>
<dbReference type="EMBL" id="FPBV01000006">
    <property type="protein sequence ID" value="SFU71387.1"/>
    <property type="molecule type" value="Genomic_DNA"/>
</dbReference>
<dbReference type="STRING" id="392015.SAMN05421543_106175"/>
<dbReference type="Gene3D" id="3.90.550.10">
    <property type="entry name" value="Spore Coat Polysaccharide Biosynthesis Protein SpsA, Chain A"/>
    <property type="match status" value="1"/>
</dbReference>
<dbReference type="Pfam" id="PF13431">
    <property type="entry name" value="TPR_17"/>
    <property type="match status" value="1"/>
</dbReference>